<evidence type="ECO:0000256" key="1">
    <source>
        <dbReference type="SAM" id="MobiDB-lite"/>
    </source>
</evidence>
<dbReference type="EMBL" id="JACGWN010000014">
    <property type="protein sequence ID" value="KAL0405518.1"/>
    <property type="molecule type" value="Genomic_DNA"/>
</dbReference>
<gene>
    <name evidence="2" type="ORF">Slati_3865700</name>
</gene>
<name>A0AAW2TLY8_9LAMI</name>
<accession>A0AAW2TLY8</accession>
<reference evidence="2" key="2">
    <citation type="journal article" date="2024" name="Plant">
        <title>Genomic evolution and insights into agronomic trait innovations of Sesamum species.</title>
        <authorList>
            <person name="Miao H."/>
            <person name="Wang L."/>
            <person name="Qu L."/>
            <person name="Liu H."/>
            <person name="Sun Y."/>
            <person name="Le M."/>
            <person name="Wang Q."/>
            <person name="Wei S."/>
            <person name="Zheng Y."/>
            <person name="Lin W."/>
            <person name="Duan Y."/>
            <person name="Cao H."/>
            <person name="Xiong S."/>
            <person name="Wang X."/>
            <person name="Wei L."/>
            <person name="Li C."/>
            <person name="Ma Q."/>
            <person name="Ju M."/>
            <person name="Zhao R."/>
            <person name="Li G."/>
            <person name="Mu C."/>
            <person name="Tian Q."/>
            <person name="Mei H."/>
            <person name="Zhang T."/>
            <person name="Gao T."/>
            <person name="Zhang H."/>
        </authorList>
    </citation>
    <scope>NUCLEOTIDE SEQUENCE</scope>
    <source>
        <strain evidence="2">KEN1</strain>
    </source>
</reference>
<reference evidence="2" key="1">
    <citation type="submission" date="2020-06" db="EMBL/GenBank/DDBJ databases">
        <authorList>
            <person name="Li T."/>
            <person name="Hu X."/>
            <person name="Zhang T."/>
            <person name="Song X."/>
            <person name="Zhang H."/>
            <person name="Dai N."/>
            <person name="Sheng W."/>
            <person name="Hou X."/>
            <person name="Wei L."/>
        </authorList>
    </citation>
    <scope>NUCLEOTIDE SEQUENCE</scope>
    <source>
        <strain evidence="2">KEN1</strain>
        <tissue evidence="2">Leaf</tissue>
    </source>
</reference>
<comment type="caution">
    <text evidence="2">The sequence shown here is derived from an EMBL/GenBank/DDBJ whole genome shotgun (WGS) entry which is preliminary data.</text>
</comment>
<protein>
    <submittedName>
        <fullName evidence="2">Uncharacterized protein</fullName>
    </submittedName>
</protein>
<feature type="compositionally biased region" description="Gly residues" evidence="1">
    <location>
        <begin position="22"/>
        <end position="32"/>
    </location>
</feature>
<organism evidence="2">
    <name type="scientific">Sesamum latifolium</name>
    <dbReference type="NCBI Taxonomy" id="2727402"/>
    <lineage>
        <taxon>Eukaryota</taxon>
        <taxon>Viridiplantae</taxon>
        <taxon>Streptophyta</taxon>
        <taxon>Embryophyta</taxon>
        <taxon>Tracheophyta</taxon>
        <taxon>Spermatophyta</taxon>
        <taxon>Magnoliopsida</taxon>
        <taxon>eudicotyledons</taxon>
        <taxon>Gunneridae</taxon>
        <taxon>Pentapetalae</taxon>
        <taxon>asterids</taxon>
        <taxon>lamiids</taxon>
        <taxon>Lamiales</taxon>
        <taxon>Pedaliaceae</taxon>
        <taxon>Sesamum</taxon>
    </lineage>
</organism>
<proteinExistence type="predicted"/>
<feature type="region of interest" description="Disordered" evidence="1">
    <location>
        <begin position="17"/>
        <end position="51"/>
    </location>
</feature>
<feature type="compositionally biased region" description="Basic and acidic residues" evidence="1">
    <location>
        <begin position="37"/>
        <end position="51"/>
    </location>
</feature>
<evidence type="ECO:0000313" key="2">
    <source>
        <dbReference type="EMBL" id="KAL0405518.1"/>
    </source>
</evidence>
<sequence>MTFNGVVIEGSLLDATSVTDIDGGGGGTGGGVVEDIAGDRDGATHGEEGVS</sequence>
<dbReference type="AlphaFoldDB" id="A0AAW2TLY8"/>